<evidence type="ECO:0000256" key="2">
    <source>
        <dbReference type="ARBA" id="ARBA00022448"/>
    </source>
</evidence>
<reference evidence="10 11" key="1">
    <citation type="journal article" date="2018" name="Int. J. Syst. Evol. Microbiol.">
        <title>Lactobacillus bambusae sp. nov., isolated from a traditional fermented Ma-bamboo shoots of Taiwan.</title>
        <authorList>
            <person name="Wang L.-T."/>
        </authorList>
    </citation>
    <scope>NUCLEOTIDE SEQUENCE [LARGE SCALE GENOMIC DNA]</scope>
    <source>
        <strain evidence="10 11">BS-W1</strain>
    </source>
</reference>
<keyword evidence="5" id="KW-0598">Phosphotransferase system</keyword>
<keyword evidence="6 9" id="KW-0812">Transmembrane</keyword>
<feature type="transmembrane region" description="Helical" evidence="9">
    <location>
        <begin position="207"/>
        <end position="237"/>
    </location>
</feature>
<gene>
    <name evidence="10" type="ORF">DCM90_08115</name>
</gene>
<dbReference type="InterPro" id="IPR050303">
    <property type="entry name" value="GatZ_KbaZ_carbometab"/>
</dbReference>
<evidence type="ECO:0000313" key="10">
    <source>
        <dbReference type="EMBL" id="PWF99408.1"/>
    </source>
</evidence>
<feature type="transmembrane region" description="Helical" evidence="9">
    <location>
        <begin position="140"/>
        <end position="160"/>
    </location>
</feature>
<dbReference type="InterPro" id="IPR004700">
    <property type="entry name" value="PTS_IIC_man"/>
</dbReference>
<comment type="caution">
    <text evidence="10">The sequence shown here is derived from an EMBL/GenBank/DDBJ whole genome shotgun (WGS) entry which is preliminary data.</text>
</comment>
<dbReference type="Pfam" id="PF03609">
    <property type="entry name" value="EII-Sor"/>
    <property type="match status" value="1"/>
</dbReference>
<proteinExistence type="predicted"/>
<evidence type="ECO:0000256" key="7">
    <source>
        <dbReference type="ARBA" id="ARBA00022989"/>
    </source>
</evidence>
<dbReference type="NCBIfam" id="NF011647">
    <property type="entry name" value="PRK15065.1"/>
    <property type="match status" value="1"/>
</dbReference>
<dbReference type="PANTHER" id="PTHR32502">
    <property type="entry name" value="N-ACETYLGALACTOSAMINE PERMEASE II COMPONENT-RELATED"/>
    <property type="match status" value="1"/>
</dbReference>
<dbReference type="AlphaFoldDB" id="A0A2V1MWH6"/>
<comment type="subcellular location">
    <subcellularLocation>
        <location evidence="1">Cell membrane</location>
        <topology evidence="1">Multi-pass membrane protein</topology>
    </subcellularLocation>
</comment>
<keyword evidence="4" id="KW-0762">Sugar transport</keyword>
<evidence type="ECO:0000256" key="6">
    <source>
        <dbReference type="ARBA" id="ARBA00022692"/>
    </source>
</evidence>
<evidence type="ECO:0000256" key="4">
    <source>
        <dbReference type="ARBA" id="ARBA00022597"/>
    </source>
</evidence>
<feature type="transmembrane region" description="Helical" evidence="9">
    <location>
        <begin position="97"/>
        <end position="119"/>
    </location>
</feature>
<dbReference type="EMBL" id="QCXQ01000006">
    <property type="protein sequence ID" value="PWF99408.1"/>
    <property type="molecule type" value="Genomic_DNA"/>
</dbReference>
<dbReference type="OrthoDB" id="7058816at2"/>
<protein>
    <submittedName>
        <fullName evidence="10">PTS mannose/fructose/sorbose transporter subunit IIC</fullName>
    </submittedName>
</protein>
<evidence type="ECO:0000256" key="8">
    <source>
        <dbReference type="ARBA" id="ARBA00023136"/>
    </source>
</evidence>
<keyword evidence="3" id="KW-1003">Cell membrane</keyword>
<dbReference type="GO" id="GO:0005886">
    <property type="term" value="C:plasma membrane"/>
    <property type="evidence" value="ECO:0007669"/>
    <property type="project" value="UniProtKB-SubCell"/>
</dbReference>
<name>A0A2V1MWH6_9LACO</name>
<dbReference type="RefSeq" id="WP_109250866.1">
    <property type="nucleotide sequence ID" value="NZ_QCXQ01000006.1"/>
</dbReference>
<feature type="transmembrane region" description="Helical" evidence="9">
    <location>
        <begin position="180"/>
        <end position="200"/>
    </location>
</feature>
<dbReference type="PROSITE" id="PS51106">
    <property type="entry name" value="PTS_EIIC_TYPE_4"/>
    <property type="match status" value="1"/>
</dbReference>
<organism evidence="10 11">
    <name type="scientific">Levilactobacillus bambusae</name>
    <dbReference type="NCBI Taxonomy" id="2024736"/>
    <lineage>
        <taxon>Bacteria</taxon>
        <taxon>Bacillati</taxon>
        <taxon>Bacillota</taxon>
        <taxon>Bacilli</taxon>
        <taxon>Lactobacillales</taxon>
        <taxon>Lactobacillaceae</taxon>
        <taxon>Levilactobacillus</taxon>
    </lineage>
</organism>
<keyword evidence="8 9" id="KW-0472">Membrane</keyword>
<evidence type="ECO:0000313" key="11">
    <source>
        <dbReference type="Proteomes" id="UP000245080"/>
    </source>
</evidence>
<evidence type="ECO:0000256" key="9">
    <source>
        <dbReference type="SAM" id="Phobius"/>
    </source>
</evidence>
<dbReference type="GO" id="GO:0009401">
    <property type="term" value="P:phosphoenolpyruvate-dependent sugar phosphotransferase system"/>
    <property type="evidence" value="ECO:0007669"/>
    <property type="project" value="UniProtKB-KW"/>
</dbReference>
<evidence type="ECO:0000256" key="5">
    <source>
        <dbReference type="ARBA" id="ARBA00022683"/>
    </source>
</evidence>
<sequence length="269" mass="28262">MSGLAITGLIVVAFLAGVDVILDEWELAQPIVACTLVGLAVGDVQDGILLGAHLQLLALGWMNIGSAIPPDAALASVVSAILVCGPAQMSIHNGIAIAVPLAIAGQVLNIFVRTIIVFMAHLVDKKAENGDWRGLDRIHYFDMCLQGLRIAIPAYLVTIVSPQTVQNTLNAVPKVITNGLAIAGGFIVAVGFAMVVNMMASTDLWPFFFLGFALAAVKSLNLIAFGIIGLCMALIYIQLSPRFAVGDIDAAATPGSSTEDEIDRELEDL</sequence>
<keyword evidence="11" id="KW-1185">Reference proteome</keyword>
<evidence type="ECO:0000256" key="1">
    <source>
        <dbReference type="ARBA" id="ARBA00004651"/>
    </source>
</evidence>
<dbReference type="PANTHER" id="PTHR32502:SF4">
    <property type="entry name" value="PTS SYSTEM MANNOSE-SPECIFIC EIIC COMPONENT"/>
    <property type="match status" value="1"/>
</dbReference>
<dbReference type="Proteomes" id="UP000245080">
    <property type="component" value="Unassembled WGS sequence"/>
</dbReference>
<accession>A0A2V1MWH6</accession>
<keyword evidence="7 9" id="KW-1133">Transmembrane helix</keyword>
<keyword evidence="2" id="KW-0813">Transport</keyword>
<evidence type="ECO:0000256" key="3">
    <source>
        <dbReference type="ARBA" id="ARBA00022475"/>
    </source>
</evidence>